<sequence>MRLESLNISIGYYTCKYLIALEI</sequence>
<reference evidence="1" key="2">
    <citation type="journal article" date="2015" name="Fish Shellfish Immunol.">
        <title>Early steps in the European eel (Anguilla anguilla)-Vibrio vulnificus interaction in the gills: Role of the RtxA13 toxin.</title>
        <authorList>
            <person name="Callol A."/>
            <person name="Pajuelo D."/>
            <person name="Ebbesson L."/>
            <person name="Teles M."/>
            <person name="MacKenzie S."/>
            <person name="Amaro C."/>
        </authorList>
    </citation>
    <scope>NUCLEOTIDE SEQUENCE</scope>
</reference>
<protein>
    <submittedName>
        <fullName evidence="1">Uncharacterized protein</fullName>
    </submittedName>
</protein>
<dbReference type="EMBL" id="GBXM01039012">
    <property type="protein sequence ID" value="JAH69565.1"/>
    <property type="molecule type" value="Transcribed_RNA"/>
</dbReference>
<name>A0A0E9UWJ4_ANGAN</name>
<organism evidence="1">
    <name type="scientific">Anguilla anguilla</name>
    <name type="common">European freshwater eel</name>
    <name type="synonym">Muraena anguilla</name>
    <dbReference type="NCBI Taxonomy" id="7936"/>
    <lineage>
        <taxon>Eukaryota</taxon>
        <taxon>Metazoa</taxon>
        <taxon>Chordata</taxon>
        <taxon>Craniata</taxon>
        <taxon>Vertebrata</taxon>
        <taxon>Euteleostomi</taxon>
        <taxon>Actinopterygii</taxon>
        <taxon>Neopterygii</taxon>
        <taxon>Teleostei</taxon>
        <taxon>Anguilliformes</taxon>
        <taxon>Anguillidae</taxon>
        <taxon>Anguilla</taxon>
    </lineage>
</organism>
<dbReference type="AlphaFoldDB" id="A0A0E9UWJ4"/>
<accession>A0A0E9UWJ4</accession>
<reference evidence="1" key="1">
    <citation type="submission" date="2014-11" db="EMBL/GenBank/DDBJ databases">
        <authorList>
            <person name="Amaro Gonzalez C."/>
        </authorList>
    </citation>
    <scope>NUCLEOTIDE SEQUENCE</scope>
</reference>
<evidence type="ECO:0000313" key="1">
    <source>
        <dbReference type="EMBL" id="JAH69565.1"/>
    </source>
</evidence>
<proteinExistence type="predicted"/>